<proteinExistence type="predicted"/>
<gene>
    <name evidence="2" type="ORF">M9Y10_020383</name>
</gene>
<dbReference type="EMBL" id="JAPFFF010000029">
    <property type="protein sequence ID" value="KAK8846369.1"/>
    <property type="molecule type" value="Genomic_DNA"/>
</dbReference>
<dbReference type="Proteomes" id="UP001470230">
    <property type="component" value="Unassembled WGS sequence"/>
</dbReference>
<protein>
    <submittedName>
        <fullName evidence="2">Uncharacterized protein</fullName>
    </submittedName>
</protein>
<accession>A0ABR2HH72</accession>
<sequence length="92" mass="10705">MIYLFILSIKRLTSAFQFDNKDDKTDQQKKSKLNRLMIGILIGSYIIASIAVLIGLIYFSFEKKEIHQHHNVFDANKEIFNLVSCRLPTISR</sequence>
<evidence type="ECO:0000313" key="2">
    <source>
        <dbReference type="EMBL" id="KAK8846369.1"/>
    </source>
</evidence>
<feature type="transmembrane region" description="Helical" evidence="1">
    <location>
        <begin position="36"/>
        <end position="61"/>
    </location>
</feature>
<name>A0ABR2HH72_9EUKA</name>
<keyword evidence="1" id="KW-0812">Transmembrane</keyword>
<keyword evidence="1" id="KW-1133">Transmembrane helix</keyword>
<evidence type="ECO:0000313" key="3">
    <source>
        <dbReference type="Proteomes" id="UP001470230"/>
    </source>
</evidence>
<reference evidence="2 3" key="1">
    <citation type="submission" date="2024-04" db="EMBL/GenBank/DDBJ databases">
        <title>Tritrichomonas musculus Genome.</title>
        <authorList>
            <person name="Alves-Ferreira E."/>
            <person name="Grigg M."/>
            <person name="Lorenzi H."/>
            <person name="Galac M."/>
        </authorList>
    </citation>
    <scope>NUCLEOTIDE SEQUENCE [LARGE SCALE GENOMIC DNA]</scope>
    <source>
        <strain evidence="2 3">EAF2021</strain>
    </source>
</reference>
<evidence type="ECO:0000256" key="1">
    <source>
        <dbReference type="SAM" id="Phobius"/>
    </source>
</evidence>
<comment type="caution">
    <text evidence="2">The sequence shown here is derived from an EMBL/GenBank/DDBJ whole genome shotgun (WGS) entry which is preliminary data.</text>
</comment>
<organism evidence="2 3">
    <name type="scientific">Tritrichomonas musculus</name>
    <dbReference type="NCBI Taxonomy" id="1915356"/>
    <lineage>
        <taxon>Eukaryota</taxon>
        <taxon>Metamonada</taxon>
        <taxon>Parabasalia</taxon>
        <taxon>Tritrichomonadida</taxon>
        <taxon>Tritrichomonadidae</taxon>
        <taxon>Tritrichomonas</taxon>
    </lineage>
</organism>
<keyword evidence="1" id="KW-0472">Membrane</keyword>
<keyword evidence="3" id="KW-1185">Reference proteome</keyword>